<comment type="catalytic activity">
    <reaction evidence="1">
        <text>Hydrolysis of Pro-|-Xaa &gt;&gt; Ala-|-Xaa in oligopeptides.</text>
        <dbReference type="EC" id="3.4.21.26"/>
    </reaction>
</comment>
<feature type="domain" description="Peptidase S9A N-terminal" evidence="9">
    <location>
        <begin position="4"/>
        <end position="419"/>
    </location>
</feature>
<keyword evidence="11" id="KW-1185">Reference proteome</keyword>
<dbReference type="SUPFAM" id="SSF53474">
    <property type="entry name" value="alpha/beta-Hydrolases"/>
    <property type="match status" value="1"/>
</dbReference>
<comment type="similarity">
    <text evidence="2">Belongs to the peptidase S9A family.</text>
</comment>
<dbReference type="Pfam" id="PF00326">
    <property type="entry name" value="Peptidase_S9"/>
    <property type="match status" value="1"/>
</dbReference>
<comment type="caution">
    <text evidence="10">The sequence shown here is derived from an EMBL/GenBank/DDBJ whole genome shotgun (WGS) entry which is preliminary data.</text>
</comment>
<evidence type="ECO:0000256" key="3">
    <source>
        <dbReference type="ARBA" id="ARBA00011897"/>
    </source>
</evidence>
<dbReference type="PRINTS" id="PR00862">
    <property type="entry name" value="PROLIGOPTASE"/>
</dbReference>
<organism evidence="10 11">
    <name type="scientific">Sphaerisporangium aureirubrum</name>
    <dbReference type="NCBI Taxonomy" id="1544736"/>
    <lineage>
        <taxon>Bacteria</taxon>
        <taxon>Bacillati</taxon>
        <taxon>Actinomycetota</taxon>
        <taxon>Actinomycetes</taxon>
        <taxon>Streptosporangiales</taxon>
        <taxon>Streptosporangiaceae</taxon>
        <taxon>Sphaerisporangium</taxon>
    </lineage>
</organism>
<dbReference type="EMBL" id="JBHSRF010000055">
    <property type="protein sequence ID" value="MFC6085107.1"/>
    <property type="molecule type" value="Genomic_DNA"/>
</dbReference>
<evidence type="ECO:0000256" key="4">
    <source>
        <dbReference type="ARBA" id="ARBA00022670"/>
    </source>
</evidence>
<evidence type="ECO:0000256" key="2">
    <source>
        <dbReference type="ARBA" id="ARBA00005228"/>
    </source>
</evidence>
<dbReference type="InterPro" id="IPR002470">
    <property type="entry name" value="Peptidase_S9A"/>
</dbReference>
<dbReference type="InterPro" id="IPR023302">
    <property type="entry name" value="Pept_S9A_N"/>
</dbReference>
<dbReference type="Gene3D" id="2.130.10.120">
    <property type="entry name" value="Prolyl oligopeptidase, N-terminal domain"/>
    <property type="match status" value="1"/>
</dbReference>
<evidence type="ECO:0000256" key="6">
    <source>
        <dbReference type="ARBA" id="ARBA00022825"/>
    </source>
</evidence>
<dbReference type="InterPro" id="IPR029058">
    <property type="entry name" value="AB_hydrolase_fold"/>
</dbReference>
<dbReference type="InterPro" id="IPR051167">
    <property type="entry name" value="Prolyl_oligopep/macrocyclase"/>
</dbReference>
<dbReference type="InterPro" id="IPR001375">
    <property type="entry name" value="Peptidase_S9_cat"/>
</dbReference>
<name>A0ABW1NS93_9ACTN</name>
<dbReference type="EC" id="3.4.21.26" evidence="3"/>
<keyword evidence="4" id="KW-0645">Protease</keyword>
<dbReference type="Gene3D" id="3.40.50.1820">
    <property type="entry name" value="alpha/beta hydrolase"/>
    <property type="match status" value="1"/>
</dbReference>
<dbReference type="RefSeq" id="WP_380758890.1">
    <property type="nucleotide sequence ID" value="NZ_JBHSRF010000055.1"/>
</dbReference>
<dbReference type="SUPFAM" id="SSF50993">
    <property type="entry name" value="Peptidase/esterase 'gauge' domain"/>
    <property type="match status" value="1"/>
</dbReference>
<feature type="domain" description="Peptidase S9 prolyl oligopeptidase catalytic" evidence="8">
    <location>
        <begin position="483"/>
        <end position="689"/>
    </location>
</feature>
<evidence type="ECO:0000256" key="1">
    <source>
        <dbReference type="ARBA" id="ARBA00001070"/>
    </source>
</evidence>
<reference evidence="11" key="1">
    <citation type="journal article" date="2019" name="Int. J. Syst. Evol. Microbiol.">
        <title>The Global Catalogue of Microorganisms (GCM) 10K type strain sequencing project: providing services to taxonomists for standard genome sequencing and annotation.</title>
        <authorList>
            <consortium name="The Broad Institute Genomics Platform"/>
            <consortium name="The Broad Institute Genome Sequencing Center for Infectious Disease"/>
            <person name="Wu L."/>
            <person name="Ma J."/>
        </authorList>
    </citation>
    <scope>NUCLEOTIDE SEQUENCE [LARGE SCALE GENOMIC DNA]</scope>
    <source>
        <strain evidence="11">JCM 30346</strain>
    </source>
</reference>
<keyword evidence="6" id="KW-0720">Serine protease</keyword>
<feature type="region of interest" description="Disordered" evidence="7">
    <location>
        <begin position="415"/>
        <end position="437"/>
    </location>
</feature>
<dbReference type="PROSITE" id="PS00708">
    <property type="entry name" value="PRO_ENDOPEP_SER"/>
    <property type="match status" value="1"/>
</dbReference>
<gene>
    <name evidence="10" type="ORF">ACFP1K_28360</name>
</gene>
<dbReference type="PANTHER" id="PTHR42881:SF2">
    <property type="entry name" value="PROLYL ENDOPEPTIDASE"/>
    <property type="match status" value="1"/>
</dbReference>
<evidence type="ECO:0000259" key="9">
    <source>
        <dbReference type="Pfam" id="PF02897"/>
    </source>
</evidence>
<evidence type="ECO:0000313" key="11">
    <source>
        <dbReference type="Proteomes" id="UP001596137"/>
    </source>
</evidence>
<keyword evidence="5" id="KW-0378">Hydrolase</keyword>
<dbReference type="PANTHER" id="PTHR42881">
    <property type="entry name" value="PROLYL ENDOPEPTIDASE"/>
    <property type="match status" value="1"/>
</dbReference>
<dbReference type="Proteomes" id="UP001596137">
    <property type="component" value="Unassembled WGS sequence"/>
</dbReference>
<proteinExistence type="inferred from homology"/>
<evidence type="ECO:0000256" key="7">
    <source>
        <dbReference type="SAM" id="MobiDB-lite"/>
    </source>
</evidence>
<dbReference type="InterPro" id="IPR002471">
    <property type="entry name" value="Pept_S9_AS"/>
</dbReference>
<evidence type="ECO:0000256" key="5">
    <source>
        <dbReference type="ARBA" id="ARBA00022801"/>
    </source>
</evidence>
<protein>
    <recommendedName>
        <fullName evidence="3">prolyl oligopeptidase</fullName>
        <ecNumber evidence="3">3.4.21.26</ecNumber>
    </recommendedName>
</protein>
<evidence type="ECO:0000259" key="8">
    <source>
        <dbReference type="Pfam" id="PF00326"/>
    </source>
</evidence>
<evidence type="ECO:0000313" key="10">
    <source>
        <dbReference type="EMBL" id="MFC6085107.1"/>
    </source>
</evidence>
<dbReference type="Pfam" id="PF02897">
    <property type="entry name" value="Peptidase_S9_N"/>
    <property type="match status" value="1"/>
</dbReference>
<accession>A0ABW1NS93</accession>
<sequence>MRYPDAPRLDTAEEFHGEVVGDPYRWLEDAGDPRTLAWTAAQQELFARERAGWAELPAWHATLTELSRLPMGSVPRLRGDRVFANRLEAGAEHAELLVREGGDERVLISPLTLDPGGGTVLEAWQPSLEGDLLAYQLSSGGTEDSLLRVMDVATGAVVDGPIDRVRRTPVAWLPGGRSYYYVRRLAPELNPGEERYHRRVYLHHVGTGPEQDVLIFGEGQDKTRFYTVGVTPDGRWLKVSATTGTSPANDLWLADLRDGPPERPRLRPVQQGTGARTVLQIAPGTGPGDPVWLRTDRDAPRGRVVVATAAGPAPAAWRTLIPERPDAVLEDFAPLTGDGLDRPLMLVLWSRHAVSEITVHDLADGRELGTVGLPGSGAAGPLTTRPEAGHEAWFVYCDHTTPPTVLRHDALTGLTEPWTRPPGTGHDGEVKTSHVTFPSKDGTPVRMFVLSAAGTPDRPRPAVLTGYGGFGVSMSPGYMPQALAWVRAGGVFAVACVRGGGEEGEQWHRAGTGPRKQNVFDDFDAAAGFLVEQGWTAPGMLGAVGESNGGLLAGAALTQHPEKYGAVVCLAPLLDMLGYERLGMGPSWRPEFGSVADPEGFAVLRAYSPYHRVREGVRYPPVLFAVADGDTRVDPAHSRKMCALLQHASSGSGPVLLRLERDVGHGARAASRINALHADVFTFMARYLGLPRAPAPADPDVTTTPA</sequence>